<dbReference type="EMBL" id="JADBDZ010000001">
    <property type="protein sequence ID" value="MBE1532364.1"/>
    <property type="molecule type" value="Genomic_DNA"/>
</dbReference>
<evidence type="ECO:0000313" key="2">
    <source>
        <dbReference type="EMBL" id="MBE1532364.1"/>
    </source>
</evidence>
<dbReference type="SUPFAM" id="SSF55826">
    <property type="entry name" value="YbaK/ProRS associated domain"/>
    <property type="match status" value="1"/>
</dbReference>
<gene>
    <name evidence="2" type="ORF">H4W34_002197</name>
</gene>
<dbReference type="Proteomes" id="UP000627838">
    <property type="component" value="Unassembled WGS sequence"/>
</dbReference>
<sequence>MMDALAIHRALLAWETVHEIVRLPIAISGADELPRALGLPAGRCLATRVHSCDGHRGTGRFLTGTIVPAGDRPPAEAVRRAVGARHARPARPDVINAATEYAADLVCPLLLPDTMRLLIDRRLVDALPPDDVVYTPTGEASTALGIRARSLYELCGARPADLFGAGLRAEHVRQEVPAGSVRHIGQQGEPNTPGPRHPVG</sequence>
<name>A0ABR9JPM2_9ACTN</name>
<comment type="caution">
    <text evidence="2">The sequence shown here is derived from an EMBL/GenBank/DDBJ whole genome shotgun (WGS) entry which is preliminary data.</text>
</comment>
<proteinExistence type="predicted"/>
<evidence type="ECO:0000256" key="1">
    <source>
        <dbReference type="SAM" id="MobiDB-lite"/>
    </source>
</evidence>
<evidence type="ECO:0000313" key="3">
    <source>
        <dbReference type="Proteomes" id="UP000627838"/>
    </source>
</evidence>
<accession>A0ABR9JPM2</accession>
<keyword evidence="3" id="KW-1185">Reference proteome</keyword>
<feature type="region of interest" description="Disordered" evidence="1">
    <location>
        <begin position="177"/>
        <end position="200"/>
    </location>
</feature>
<dbReference type="RefSeq" id="WP_192759063.1">
    <property type="nucleotide sequence ID" value="NZ_JADBDZ010000001.1"/>
</dbReference>
<reference evidence="2 3" key="1">
    <citation type="submission" date="2020-10" db="EMBL/GenBank/DDBJ databases">
        <title>Sequencing the genomes of 1000 actinobacteria strains.</title>
        <authorList>
            <person name="Klenk H.-P."/>
        </authorList>
    </citation>
    <scope>NUCLEOTIDE SEQUENCE [LARGE SCALE GENOMIC DNA]</scope>
    <source>
        <strain evidence="2 3">DSM 46744</strain>
    </source>
</reference>
<dbReference type="Gene3D" id="3.90.960.10">
    <property type="entry name" value="YbaK/aminoacyl-tRNA synthetase-associated domain"/>
    <property type="match status" value="1"/>
</dbReference>
<dbReference type="InterPro" id="IPR036754">
    <property type="entry name" value="YbaK/aa-tRNA-synt-asso_dom_sf"/>
</dbReference>
<organism evidence="2 3">
    <name type="scientific">Actinomadura algeriensis</name>
    <dbReference type="NCBI Taxonomy" id="1679523"/>
    <lineage>
        <taxon>Bacteria</taxon>
        <taxon>Bacillati</taxon>
        <taxon>Actinomycetota</taxon>
        <taxon>Actinomycetes</taxon>
        <taxon>Streptosporangiales</taxon>
        <taxon>Thermomonosporaceae</taxon>
        <taxon>Actinomadura</taxon>
    </lineage>
</organism>
<protein>
    <submittedName>
        <fullName evidence="2">Prolyl-tRNA editing enzyme YbaK/EbsC (Cys-tRNA(Pro) deacylase)</fullName>
    </submittedName>
</protein>